<accession>A0A2N3V0E6</accession>
<dbReference type="OrthoDB" id="852207at2"/>
<proteinExistence type="predicted"/>
<gene>
    <name evidence="1" type="ORF">BD749_0025</name>
</gene>
<reference evidence="1 2" key="1">
    <citation type="submission" date="2017-12" db="EMBL/GenBank/DDBJ databases">
        <title>Genomic Encyclopedia of Type Strains, Phase III (KMG-III): the genomes of soil and plant-associated and newly described type strains.</title>
        <authorList>
            <person name="Whitman W."/>
        </authorList>
    </citation>
    <scope>NUCLEOTIDE SEQUENCE [LARGE SCALE GENOMIC DNA]</scope>
    <source>
        <strain evidence="1 2">LP43</strain>
    </source>
</reference>
<dbReference type="AlphaFoldDB" id="A0A2N3V0E6"/>
<dbReference type="EMBL" id="PJMU01000001">
    <property type="protein sequence ID" value="PKV75088.1"/>
    <property type="molecule type" value="Genomic_DNA"/>
</dbReference>
<evidence type="ECO:0000313" key="1">
    <source>
        <dbReference type="EMBL" id="PKV75088.1"/>
    </source>
</evidence>
<sequence length="135" mass="15759">MILLQNSILRLEYNPATDILQVRYPDLQRFHMSEIRHSLHVMVETIRNYDVRKLLLDARTTAVEIEEDENRQLTMELVAMLAKTRLVKIARIQPYDPEREARAQHNIEEARKAGLLSYEVATFSTPDDALAWLKA</sequence>
<keyword evidence="2" id="KW-1185">Reference proteome</keyword>
<organism evidence="1 2">
    <name type="scientific">Pontibacter ramchanderi</name>
    <dbReference type="NCBI Taxonomy" id="1179743"/>
    <lineage>
        <taxon>Bacteria</taxon>
        <taxon>Pseudomonadati</taxon>
        <taxon>Bacteroidota</taxon>
        <taxon>Cytophagia</taxon>
        <taxon>Cytophagales</taxon>
        <taxon>Hymenobacteraceae</taxon>
        <taxon>Pontibacter</taxon>
    </lineage>
</organism>
<dbReference type="Proteomes" id="UP000233782">
    <property type="component" value="Unassembled WGS sequence"/>
</dbReference>
<evidence type="ECO:0008006" key="3">
    <source>
        <dbReference type="Google" id="ProtNLM"/>
    </source>
</evidence>
<name>A0A2N3V0E6_9BACT</name>
<protein>
    <recommendedName>
        <fullName evidence="3">SpoIIAA-like protein</fullName>
    </recommendedName>
</protein>
<dbReference type="RefSeq" id="WP_101442361.1">
    <property type="nucleotide sequence ID" value="NZ_PJMU01000001.1"/>
</dbReference>
<evidence type="ECO:0000313" key="2">
    <source>
        <dbReference type="Proteomes" id="UP000233782"/>
    </source>
</evidence>
<comment type="caution">
    <text evidence="1">The sequence shown here is derived from an EMBL/GenBank/DDBJ whole genome shotgun (WGS) entry which is preliminary data.</text>
</comment>